<proteinExistence type="predicted"/>
<reference evidence="2" key="1">
    <citation type="submission" date="2017-01" db="EMBL/GenBank/DDBJ databases">
        <title>Genome Analysis of Deinococcus marmoris KOPRI26562.</title>
        <authorList>
            <person name="Kim J.H."/>
            <person name="Oh H.-M."/>
        </authorList>
    </citation>
    <scope>NUCLEOTIDE SEQUENCE [LARGE SCALE GENOMIC DNA]</scope>
    <source>
        <strain evidence="2">PAMC 26633</strain>
    </source>
</reference>
<name>A0A226WUD5_CABSO</name>
<dbReference type="Proteomes" id="UP000214720">
    <property type="component" value="Unassembled WGS sequence"/>
</dbReference>
<organism evidence="1 2">
    <name type="scientific">Caballeronia sordidicola</name>
    <name type="common">Burkholderia sordidicola</name>
    <dbReference type="NCBI Taxonomy" id="196367"/>
    <lineage>
        <taxon>Bacteria</taxon>
        <taxon>Pseudomonadati</taxon>
        <taxon>Pseudomonadota</taxon>
        <taxon>Betaproteobacteria</taxon>
        <taxon>Burkholderiales</taxon>
        <taxon>Burkholderiaceae</taxon>
        <taxon>Caballeronia</taxon>
    </lineage>
</organism>
<protein>
    <submittedName>
        <fullName evidence="1">Uncharacterized protein</fullName>
    </submittedName>
</protein>
<gene>
    <name evidence="1" type="ORF">BSU04_30300</name>
</gene>
<accession>A0A226WUD5</accession>
<comment type="caution">
    <text evidence="1">The sequence shown here is derived from an EMBL/GenBank/DDBJ whole genome shotgun (WGS) entry which is preliminary data.</text>
</comment>
<dbReference type="EMBL" id="MTHB01000204">
    <property type="protein sequence ID" value="OXC74806.1"/>
    <property type="molecule type" value="Genomic_DNA"/>
</dbReference>
<sequence length="56" mass="5881">MAKISSISLDSISCGGISSGARTTRLAITRLDTHLGTVALSKRITKTISLKTITFS</sequence>
<evidence type="ECO:0000313" key="1">
    <source>
        <dbReference type="EMBL" id="OXC74806.1"/>
    </source>
</evidence>
<evidence type="ECO:0000313" key="2">
    <source>
        <dbReference type="Proteomes" id="UP000214720"/>
    </source>
</evidence>
<dbReference type="AlphaFoldDB" id="A0A226WUD5"/>